<dbReference type="InterPro" id="IPR049709">
    <property type="entry name" value="IniB-like_N"/>
</dbReference>
<protein>
    <submittedName>
        <fullName evidence="2">IniB N-terminal domain-containing protein</fullName>
    </submittedName>
</protein>
<gene>
    <name evidence="2" type="ORF">WHH00_03095</name>
</gene>
<feature type="compositionally biased region" description="Gly residues" evidence="1">
    <location>
        <begin position="73"/>
        <end position="82"/>
    </location>
</feature>
<evidence type="ECO:0000313" key="2">
    <source>
        <dbReference type="EMBL" id="WXK93808.1"/>
    </source>
</evidence>
<organism evidence="2 3">
    <name type="scientific">Pseudarthrobacter quantipunctorum</name>
    <dbReference type="NCBI Taxonomy" id="3128980"/>
    <lineage>
        <taxon>Bacteria</taxon>
        <taxon>Bacillati</taxon>
        <taxon>Actinomycetota</taxon>
        <taxon>Actinomycetes</taxon>
        <taxon>Micrococcales</taxon>
        <taxon>Micrococcaceae</taxon>
        <taxon>Pseudarthrobacter</taxon>
    </lineage>
</organism>
<dbReference type="RefSeq" id="WP_406636434.1">
    <property type="nucleotide sequence ID" value="NZ_CP148033.1"/>
</dbReference>
<feature type="region of interest" description="Disordered" evidence="1">
    <location>
        <begin position="71"/>
        <end position="95"/>
    </location>
</feature>
<sequence>MTVAKEVVQFLMGIFGDRQAAQGFLDDPEGVLEKHGLAGVSSADVDAAMPVVLDYAPLSVTASAADRDFNPGVGTGHAGGGWSSLPAGGGHDDHGQAVEQLTHVVANYSYSSTPDDRGALPDQSPALNIWADGDVEQWFDNDSVPEFGDPAISAGTGMGFADIRIDGFFDLDADRDTATVSAGQAAHPATFTGEPLSEEHQPYVDIDVDAEAAATDAGLEFSEDGAATIDIDNDIDNAGAGEAADSMDFGA</sequence>
<keyword evidence="3" id="KW-1185">Reference proteome</keyword>
<proteinExistence type="predicted"/>
<dbReference type="NCBIfam" id="NF038175">
    <property type="entry name" value="IniB_NTERM"/>
    <property type="match status" value="1"/>
</dbReference>
<evidence type="ECO:0000256" key="1">
    <source>
        <dbReference type="SAM" id="MobiDB-lite"/>
    </source>
</evidence>
<accession>A0ABZ2R5W1</accession>
<dbReference type="EMBL" id="CP148033">
    <property type="protein sequence ID" value="WXK93808.1"/>
    <property type="molecule type" value="Genomic_DNA"/>
</dbReference>
<name>A0ABZ2R5W1_9MICC</name>
<dbReference type="Proteomes" id="UP001623384">
    <property type="component" value="Chromosome"/>
</dbReference>
<evidence type="ECO:0000313" key="3">
    <source>
        <dbReference type="Proteomes" id="UP001623384"/>
    </source>
</evidence>
<reference evidence="2 3" key="1">
    <citation type="submission" date="2024-03" db="EMBL/GenBank/DDBJ databases">
        <title>Rhodococcus navarretei sp. nov. and Pseudarthrobacter quantumdoti sp. nov., two new species with the ability to biosynthesize Quantum Dots isolated from soil samples at Union Glacier, Antarctica.</title>
        <authorList>
            <person name="Vargas M."/>
        </authorList>
    </citation>
    <scope>NUCLEOTIDE SEQUENCE [LARGE SCALE GENOMIC DNA]</scope>
    <source>
        <strain evidence="2 3">RC-2-3</strain>
    </source>
</reference>